<name>A0ABW3ITL4_9RHOB</name>
<protein>
    <submittedName>
        <fullName evidence="1">Uncharacterized protein</fullName>
    </submittedName>
</protein>
<reference evidence="2" key="1">
    <citation type="journal article" date="2019" name="Int. J. Syst. Evol. Microbiol.">
        <title>The Global Catalogue of Microorganisms (GCM) 10K type strain sequencing project: providing services to taxonomists for standard genome sequencing and annotation.</title>
        <authorList>
            <consortium name="The Broad Institute Genomics Platform"/>
            <consortium name="The Broad Institute Genome Sequencing Center for Infectious Disease"/>
            <person name="Wu L."/>
            <person name="Ma J."/>
        </authorList>
    </citation>
    <scope>NUCLEOTIDE SEQUENCE [LARGE SCALE GENOMIC DNA]</scope>
    <source>
        <strain evidence="2">CCUG 60524</strain>
    </source>
</reference>
<organism evidence="1 2">
    <name type="scientific">Tropicimonas aquimaris</name>
    <dbReference type="NCBI Taxonomy" id="914152"/>
    <lineage>
        <taxon>Bacteria</taxon>
        <taxon>Pseudomonadati</taxon>
        <taxon>Pseudomonadota</taxon>
        <taxon>Alphaproteobacteria</taxon>
        <taxon>Rhodobacterales</taxon>
        <taxon>Roseobacteraceae</taxon>
        <taxon>Tropicimonas</taxon>
    </lineage>
</organism>
<dbReference type="Proteomes" id="UP001597108">
    <property type="component" value="Unassembled WGS sequence"/>
</dbReference>
<dbReference type="Gene3D" id="2.150.10.10">
    <property type="entry name" value="Serralysin-like metalloprotease, C-terminal"/>
    <property type="match status" value="1"/>
</dbReference>
<dbReference type="SUPFAM" id="SSF51120">
    <property type="entry name" value="beta-Roll"/>
    <property type="match status" value="1"/>
</dbReference>
<dbReference type="RefSeq" id="WP_386076510.1">
    <property type="nucleotide sequence ID" value="NZ_JBHTJT010000039.1"/>
</dbReference>
<proteinExistence type="predicted"/>
<sequence length="86" mass="9555">MIGGENADTFLFSGDYAKDVVLDFEVGLDIIRLDYAMWNNGLTNEQIVRRVSELEDGDTVFTFGENLLTLNGIGASFCPVEYPEIV</sequence>
<dbReference type="EMBL" id="JBHTJT010000039">
    <property type="protein sequence ID" value="MFD0981487.1"/>
    <property type="molecule type" value="Genomic_DNA"/>
</dbReference>
<dbReference type="InterPro" id="IPR011049">
    <property type="entry name" value="Serralysin-like_metalloprot_C"/>
</dbReference>
<evidence type="ECO:0000313" key="1">
    <source>
        <dbReference type="EMBL" id="MFD0981487.1"/>
    </source>
</evidence>
<keyword evidence="2" id="KW-1185">Reference proteome</keyword>
<comment type="caution">
    <text evidence="1">The sequence shown here is derived from an EMBL/GenBank/DDBJ whole genome shotgun (WGS) entry which is preliminary data.</text>
</comment>
<gene>
    <name evidence="1" type="ORF">ACFQ2S_17765</name>
</gene>
<evidence type="ECO:0000313" key="2">
    <source>
        <dbReference type="Proteomes" id="UP001597108"/>
    </source>
</evidence>
<accession>A0ABW3ITL4</accession>